<protein>
    <submittedName>
        <fullName evidence="1">Uncharacterized protein</fullName>
    </submittedName>
</protein>
<dbReference type="EMBL" id="QYUK01000011">
    <property type="protein sequence ID" value="RJF89657.1"/>
    <property type="molecule type" value="Genomic_DNA"/>
</dbReference>
<sequence length="381" mass="42435">MDSFADRRNGLTGTGRQMSDFSELDRHFAGPASAGGDQFLSARDRLIEFLLGYSLIESYFSFVRARKAYPFLPKTSVVPGSAVPRGEHRHQNTAFLILLDAPLPSPLIKHFRLRKSNRVTVQNLRQFSADLVIDQIDPQALDLASPESDDLLRRLLPLDYAILAERGHPGGPLQLSNCHVKIERLTDNAIRELGLDLGYIERRLFERGEDYVDALEAKFYEYYGFPGNASGRKSAAAMAAQMLAKAGARFTVLLANQDDCRITVLDDGAIITQYMLIRLDRDDTAQLLRTARAFGAADAGPYTVIRDGRNAPIVLYRVDFARAAPARGARRSDADRLLREPWLEIVDEWILRVPTAEHVEGTDDSAAGLPVALPFVWARLP</sequence>
<name>A0A418WHY9_9PROT</name>
<evidence type="ECO:0000313" key="1">
    <source>
        <dbReference type="EMBL" id="RJF89657.1"/>
    </source>
</evidence>
<keyword evidence="2" id="KW-1185">Reference proteome</keyword>
<accession>A0A418WHY9</accession>
<gene>
    <name evidence="1" type="ORF">D3874_24020</name>
</gene>
<dbReference type="AlphaFoldDB" id="A0A418WHY9"/>
<comment type="caution">
    <text evidence="1">The sequence shown here is derived from an EMBL/GenBank/DDBJ whole genome shotgun (WGS) entry which is preliminary data.</text>
</comment>
<dbReference type="Proteomes" id="UP000284605">
    <property type="component" value="Unassembled WGS sequence"/>
</dbReference>
<organism evidence="1 2">
    <name type="scientific">Oleomonas cavernae</name>
    <dbReference type="NCBI Taxonomy" id="2320859"/>
    <lineage>
        <taxon>Bacteria</taxon>
        <taxon>Pseudomonadati</taxon>
        <taxon>Pseudomonadota</taxon>
        <taxon>Alphaproteobacteria</taxon>
        <taxon>Acetobacterales</taxon>
        <taxon>Acetobacteraceae</taxon>
        <taxon>Oleomonas</taxon>
    </lineage>
</organism>
<reference evidence="1 2" key="1">
    <citation type="submission" date="2018-09" db="EMBL/GenBank/DDBJ databases">
        <authorList>
            <person name="Zhu H."/>
        </authorList>
    </citation>
    <scope>NUCLEOTIDE SEQUENCE [LARGE SCALE GENOMIC DNA]</scope>
    <source>
        <strain evidence="1 2">K1W22B-8</strain>
    </source>
</reference>
<evidence type="ECO:0000313" key="2">
    <source>
        <dbReference type="Proteomes" id="UP000284605"/>
    </source>
</evidence>
<proteinExistence type="predicted"/>